<evidence type="ECO:0000313" key="2">
    <source>
        <dbReference type="Proteomes" id="UP001066276"/>
    </source>
</evidence>
<evidence type="ECO:0000313" key="1">
    <source>
        <dbReference type="EMBL" id="KAJ1129292.1"/>
    </source>
</evidence>
<name>A0AAV7PPM8_PLEWA</name>
<comment type="caution">
    <text evidence="1">The sequence shown here is derived from an EMBL/GenBank/DDBJ whole genome shotgun (WGS) entry which is preliminary data.</text>
</comment>
<dbReference type="Proteomes" id="UP001066276">
    <property type="component" value="Chromosome 7"/>
</dbReference>
<keyword evidence="2" id="KW-1185">Reference proteome</keyword>
<proteinExistence type="predicted"/>
<gene>
    <name evidence="1" type="ORF">NDU88_007663</name>
</gene>
<sequence>MCRRKALRLLEIATERHVATPPDTSPLDADLEIDCNSESLQQRTDGAPKAMMSAPICAWTMLSASRYAVFSSESGPAIPGVGYLA</sequence>
<reference evidence="1" key="1">
    <citation type="journal article" date="2022" name="bioRxiv">
        <title>Sequencing and chromosome-scale assembly of the giantPleurodeles waltlgenome.</title>
        <authorList>
            <person name="Brown T."/>
            <person name="Elewa A."/>
            <person name="Iarovenko S."/>
            <person name="Subramanian E."/>
            <person name="Araus A.J."/>
            <person name="Petzold A."/>
            <person name="Susuki M."/>
            <person name="Suzuki K.-i.T."/>
            <person name="Hayashi T."/>
            <person name="Toyoda A."/>
            <person name="Oliveira C."/>
            <person name="Osipova E."/>
            <person name="Leigh N.D."/>
            <person name="Simon A."/>
            <person name="Yun M.H."/>
        </authorList>
    </citation>
    <scope>NUCLEOTIDE SEQUENCE</scope>
    <source>
        <strain evidence="1">20211129_DDA</strain>
        <tissue evidence="1">Liver</tissue>
    </source>
</reference>
<dbReference type="AlphaFoldDB" id="A0AAV7PPM8"/>
<accession>A0AAV7PPM8</accession>
<organism evidence="1 2">
    <name type="scientific">Pleurodeles waltl</name>
    <name type="common">Iberian ribbed newt</name>
    <dbReference type="NCBI Taxonomy" id="8319"/>
    <lineage>
        <taxon>Eukaryota</taxon>
        <taxon>Metazoa</taxon>
        <taxon>Chordata</taxon>
        <taxon>Craniata</taxon>
        <taxon>Vertebrata</taxon>
        <taxon>Euteleostomi</taxon>
        <taxon>Amphibia</taxon>
        <taxon>Batrachia</taxon>
        <taxon>Caudata</taxon>
        <taxon>Salamandroidea</taxon>
        <taxon>Salamandridae</taxon>
        <taxon>Pleurodelinae</taxon>
        <taxon>Pleurodeles</taxon>
    </lineage>
</organism>
<protein>
    <submittedName>
        <fullName evidence="1">Uncharacterized protein</fullName>
    </submittedName>
</protein>
<dbReference type="EMBL" id="JANPWB010000011">
    <property type="protein sequence ID" value="KAJ1129292.1"/>
    <property type="molecule type" value="Genomic_DNA"/>
</dbReference>